<evidence type="ECO:0000256" key="3">
    <source>
        <dbReference type="ARBA" id="ARBA00023211"/>
    </source>
</evidence>
<feature type="binding site" evidence="4">
    <location>
        <position position="339"/>
    </location>
    <ligand>
        <name>Mn(2+)</name>
        <dbReference type="ChEBI" id="CHEBI:29035"/>
        <label>2</label>
    </ligand>
</feature>
<comment type="function">
    <text evidence="4">Isomerase that catalyzes the conversion of deoxy-ribose 1-phosphate (dRib-1-P) and ribose 1-phosphate (Rib-1-P) to deoxy-ribose 5-phosphate (dRib-5-P) and ribose 5-phosphate (Rib-5-P), respectively.</text>
</comment>
<keyword evidence="8" id="KW-1185">Reference proteome</keyword>
<feature type="binding site" evidence="4">
    <location>
        <position position="291"/>
    </location>
    <ligand>
        <name>Mn(2+)</name>
        <dbReference type="ChEBI" id="CHEBI:29035"/>
        <label>2</label>
    </ligand>
</feature>
<reference evidence="7 8" key="1">
    <citation type="submission" date="2018-05" db="EMBL/GenBank/DDBJ databases">
        <title>Rhodohalobacter halophilus gen. nov., sp. nov., a moderately halophilic member of the family Balneolaceae.</title>
        <authorList>
            <person name="Liu Z.-W."/>
        </authorList>
    </citation>
    <scope>NUCLEOTIDE SEQUENCE [LARGE SCALE GENOMIC DNA]</scope>
    <source>
        <strain evidence="7 8">8A47</strain>
    </source>
</reference>
<dbReference type="EMBL" id="QGGB01000005">
    <property type="protein sequence ID" value="PWN06844.1"/>
    <property type="molecule type" value="Genomic_DNA"/>
</dbReference>
<comment type="pathway">
    <text evidence="4">Carbohydrate degradation; 2-deoxy-D-ribose 1-phosphate degradation; D-glyceraldehyde 3-phosphate and acetaldehyde from 2-deoxy-alpha-D-ribose 1-phosphate: step 1/2.</text>
</comment>
<proteinExistence type="inferred from homology"/>
<feature type="binding site" evidence="4">
    <location>
        <position position="328"/>
    </location>
    <ligand>
        <name>Mn(2+)</name>
        <dbReference type="ChEBI" id="CHEBI:29035"/>
        <label>1</label>
    </ligand>
</feature>
<dbReference type="PANTHER" id="PTHR21110:SF0">
    <property type="entry name" value="PHOSPHOPENTOMUTASE"/>
    <property type="match status" value="1"/>
</dbReference>
<dbReference type="GO" id="GO:0008973">
    <property type="term" value="F:phosphopentomutase activity"/>
    <property type="evidence" value="ECO:0007669"/>
    <property type="project" value="UniProtKB-UniRule"/>
</dbReference>
<evidence type="ECO:0000256" key="5">
    <source>
        <dbReference type="NCBIfam" id="TIGR01696"/>
    </source>
</evidence>
<name>A0A316TWC4_9BACT</name>
<comment type="catalytic activity">
    <reaction evidence="4">
        <text>2-deoxy-alpha-D-ribose 1-phosphate = 2-deoxy-D-ribose 5-phosphate</text>
        <dbReference type="Rhea" id="RHEA:27658"/>
        <dbReference type="ChEBI" id="CHEBI:57259"/>
        <dbReference type="ChEBI" id="CHEBI:62877"/>
        <dbReference type="EC" id="5.4.2.7"/>
    </reaction>
</comment>
<keyword evidence="2 4" id="KW-0479">Metal-binding</keyword>
<keyword evidence="4" id="KW-0413">Isomerase</keyword>
<dbReference type="GO" id="GO:0005829">
    <property type="term" value="C:cytosol"/>
    <property type="evidence" value="ECO:0007669"/>
    <property type="project" value="TreeGrafter"/>
</dbReference>
<dbReference type="Pfam" id="PF01676">
    <property type="entry name" value="Metalloenzyme"/>
    <property type="match status" value="1"/>
</dbReference>
<dbReference type="PIRSF" id="PIRSF001491">
    <property type="entry name" value="Ppentomutase"/>
    <property type="match status" value="1"/>
</dbReference>
<dbReference type="GO" id="GO:0006018">
    <property type="term" value="P:2-deoxyribose 1-phosphate catabolic process"/>
    <property type="evidence" value="ECO:0007669"/>
    <property type="project" value="UniProtKB-UniRule"/>
</dbReference>
<dbReference type="OrthoDB" id="9777768at2"/>
<feature type="binding site" evidence="4">
    <location>
        <position position="11"/>
    </location>
    <ligand>
        <name>Mn(2+)</name>
        <dbReference type="ChEBI" id="CHEBI:29035"/>
        <label>1</label>
    </ligand>
</feature>
<comment type="similarity">
    <text evidence="1 4">Belongs to the phosphopentomutase family.</text>
</comment>
<accession>A0A316TWC4</accession>
<dbReference type="GO" id="GO:0006015">
    <property type="term" value="P:5-phosphoribose 1-diphosphate biosynthetic process"/>
    <property type="evidence" value="ECO:0007669"/>
    <property type="project" value="UniProtKB-UniPathway"/>
</dbReference>
<dbReference type="InterPro" id="IPR017850">
    <property type="entry name" value="Alkaline_phosphatase_core_sf"/>
</dbReference>
<organism evidence="7 8">
    <name type="scientific">Rhodohalobacter mucosus</name>
    <dbReference type="NCBI Taxonomy" id="2079485"/>
    <lineage>
        <taxon>Bacteria</taxon>
        <taxon>Pseudomonadati</taxon>
        <taxon>Balneolota</taxon>
        <taxon>Balneolia</taxon>
        <taxon>Balneolales</taxon>
        <taxon>Balneolaceae</taxon>
        <taxon>Rhodohalobacter</taxon>
    </lineage>
</organism>
<feature type="binding site" evidence="4">
    <location>
        <position position="327"/>
    </location>
    <ligand>
        <name>Mn(2+)</name>
        <dbReference type="ChEBI" id="CHEBI:29035"/>
        <label>1</label>
    </ligand>
</feature>
<dbReference type="SUPFAM" id="SSF143856">
    <property type="entry name" value="DeoB insert domain-like"/>
    <property type="match status" value="1"/>
</dbReference>
<dbReference type="Gene3D" id="3.30.70.1250">
    <property type="entry name" value="Phosphopentomutase"/>
    <property type="match status" value="1"/>
</dbReference>
<dbReference type="EC" id="5.4.2.7" evidence="4 5"/>
<sequence>MMGRVFLVIIDGLGIGAQEDAAEYGDESANTLAGVSRETGCRLPNFEKLGLGNIEPLPSIPPVDFPVSCVGKMREVSAGKDSTTGHWELAGLILDKAFPTYPNGFPEDVIERFCTVTGHQGVLCNLPYSGTDVIRDYGKEHLSTGRPIVYTSADSVFQVACHADVTPVETLYRWCEHARTNVMVGEHAVGRVIARPFEGKPGSFERISDRRKDYSHPVPTPNMLSVLQKAGVKTYSIGKVIDLFAGEGFSQYRKTRSNAEGISQLLSLMSAGINHSFTFINLIDTDQLYGHRQNPEGYAKALGEIDRALPAMLEKLSGEDLLIITGDHGNDPTDNSTDHTREFVPLLVFKGRPEKKDCDLGVRETFADVSATILDYFGCANPLNGNSFLKQIS</sequence>
<evidence type="ECO:0000313" key="8">
    <source>
        <dbReference type="Proteomes" id="UP000245533"/>
    </source>
</evidence>
<dbReference type="SUPFAM" id="SSF53649">
    <property type="entry name" value="Alkaline phosphatase-like"/>
    <property type="match status" value="1"/>
</dbReference>
<dbReference type="Proteomes" id="UP000245533">
    <property type="component" value="Unassembled WGS sequence"/>
</dbReference>
<dbReference type="RefSeq" id="WP_109646168.1">
    <property type="nucleotide sequence ID" value="NZ_QGGB01000005.1"/>
</dbReference>
<keyword evidence="4" id="KW-0963">Cytoplasm</keyword>
<dbReference type="PANTHER" id="PTHR21110">
    <property type="entry name" value="PHOSPHOPENTOMUTASE"/>
    <property type="match status" value="1"/>
</dbReference>
<gene>
    <name evidence="4" type="primary">deoB</name>
    <name evidence="7" type="ORF">DDZ15_06100</name>
</gene>
<evidence type="ECO:0000256" key="2">
    <source>
        <dbReference type="ARBA" id="ARBA00022723"/>
    </source>
</evidence>
<dbReference type="NCBIfam" id="NF003766">
    <property type="entry name" value="PRK05362.1"/>
    <property type="match status" value="1"/>
</dbReference>
<dbReference type="AlphaFoldDB" id="A0A316TWC4"/>
<evidence type="ECO:0000256" key="4">
    <source>
        <dbReference type="HAMAP-Rule" id="MF_00740"/>
    </source>
</evidence>
<protein>
    <recommendedName>
        <fullName evidence="4 5">Phosphopentomutase</fullName>
        <ecNumber evidence="4 5">5.4.2.7</ecNumber>
    </recommendedName>
    <alternativeName>
        <fullName evidence="4">Phosphodeoxyribomutase</fullName>
    </alternativeName>
</protein>
<dbReference type="Gene3D" id="3.40.720.10">
    <property type="entry name" value="Alkaline Phosphatase, subunit A"/>
    <property type="match status" value="1"/>
</dbReference>
<keyword evidence="3 4" id="KW-0464">Manganese</keyword>
<feature type="binding site" evidence="4">
    <location>
        <position position="286"/>
    </location>
    <ligand>
        <name>Mn(2+)</name>
        <dbReference type="ChEBI" id="CHEBI:29035"/>
        <label>2</label>
    </ligand>
</feature>
<dbReference type="InterPro" id="IPR010045">
    <property type="entry name" value="DeoB"/>
</dbReference>
<comment type="subcellular location">
    <subcellularLocation>
        <location evidence="4">Cytoplasm</location>
    </subcellularLocation>
</comment>
<comment type="cofactor">
    <cofactor evidence="4">
        <name>Mn(2+)</name>
        <dbReference type="ChEBI" id="CHEBI:29035"/>
    </cofactor>
    <text evidence="4">Binds 2 manganese ions.</text>
</comment>
<dbReference type="HAMAP" id="MF_00740">
    <property type="entry name" value="Phosphopentomut"/>
    <property type="match status" value="1"/>
</dbReference>
<comment type="catalytic activity">
    <reaction evidence="4">
        <text>alpha-D-ribose 1-phosphate = D-ribose 5-phosphate</text>
        <dbReference type="Rhea" id="RHEA:18793"/>
        <dbReference type="ChEBI" id="CHEBI:57720"/>
        <dbReference type="ChEBI" id="CHEBI:78346"/>
        <dbReference type="EC" id="5.4.2.7"/>
    </reaction>
</comment>
<dbReference type="GO" id="GO:0030145">
    <property type="term" value="F:manganese ion binding"/>
    <property type="evidence" value="ECO:0007669"/>
    <property type="project" value="UniProtKB-UniRule"/>
</dbReference>
<comment type="caution">
    <text evidence="7">The sequence shown here is derived from an EMBL/GenBank/DDBJ whole genome shotgun (WGS) entry which is preliminary data.</text>
</comment>
<dbReference type="UniPathway" id="UPA00087">
    <property type="reaction ID" value="UER00173"/>
</dbReference>
<dbReference type="NCBIfam" id="TIGR01696">
    <property type="entry name" value="deoB"/>
    <property type="match status" value="1"/>
</dbReference>
<dbReference type="GO" id="GO:0009117">
    <property type="term" value="P:nucleotide metabolic process"/>
    <property type="evidence" value="ECO:0007669"/>
    <property type="project" value="UniProtKB-UniRule"/>
</dbReference>
<feature type="domain" description="Metalloenzyme" evidence="6">
    <location>
        <begin position="4"/>
        <end position="379"/>
    </location>
</feature>
<dbReference type="InterPro" id="IPR024052">
    <property type="entry name" value="Phosphopentomutase_DeoB_cap_sf"/>
</dbReference>
<evidence type="ECO:0000313" key="7">
    <source>
        <dbReference type="EMBL" id="PWN06844.1"/>
    </source>
</evidence>
<evidence type="ECO:0000259" key="6">
    <source>
        <dbReference type="Pfam" id="PF01676"/>
    </source>
</evidence>
<dbReference type="InterPro" id="IPR006124">
    <property type="entry name" value="Metalloenzyme"/>
</dbReference>
<dbReference type="GO" id="GO:0043094">
    <property type="term" value="P:metabolic compound salvage"/>
    <property type="evidence" value="ECO:0007669"/>
    <property type="project" value="UniProtKB-UniRule"/>
</dbReference>
<dbReference type="GO" id="GO:0000287">
    <property type="term" value="F:magnesium ion binding"/>
    <property type="evidence" value="ECO:0007669"/>
    <property type="project" value="UniProtKB-UniRule"/>
</dbReference>
<dbReference type="CDD" id="cd16009">
    <property type="entry name" value="PPM"/>
    <property type="match status" value="1"/>
</dbReference>
<evidence type="ECO:0000256" key="1">
    <source>
        <dbReference type="ARBA" id="ARBA00010373"/>
    </source>
</evidence>